<comment type="caution">
    <text evidence="1">The sequence shown here is derived from an EMBL/GenBank/DDBJ whole genome shotgun (WGS) entry which is preliminary data.</text>
</comment>
<accession>A0ACA9P010</accession>
<keyword evidence="2" id="KW-1185">Reference proteome</keyword>
<feature type="non-terminal residue" evidence="1">
    <location>
        <position position="1"/>
    </location>
</feature>
<evidence type="ECO:0000313" key="2">
    <source>
        <dbReference type="Proteomes" id="UP000789860"/>
    </source>
</evidence>
<evidence type="ECO:0000313" key="1">
    <source>
        <dbReference type="EMBL" id="CAG8684432.1"/>
    </source>
</evidence>
<protein>
    <submittedName>
        <fullName evidence="1">6029_t:CDS:1</fullName>
    </submittedName>
</protein>
<proteinExistence type="predicted"/>
<organism evidence="1 2">
    <name type="scientific">Scutellospora calospora</name>
    <dbReference type="NCBI Taxonomy" id="85575"/>
    <lineage>
        <taxon>Eukaryota</taxon>
        <taxon>Fungi</taxon>
        <taxon>Fungi incertae sedis</taxon>
        <taxon>Mucoromycota</taxon>
        <taxon>Glomeromycotina</taxon>
        <taxon>Glomeromycetes</taxon>
        <taxon>Diversisporales</taxon>
        <taxon>Gigasporaceae</taxon>
        <taxon>Scutellospora</taxon>
    </lineage>
</organism>
<dbReference type="EMBL" id="CAJVPM010033088">
    <property type="protein sequence ID" value="CAG8684432.1"/>
    <property type="molecule type" value="Genomic_DNA"/>
</dbReference>
<reference evidence="1" key="1">
    <citation type="submission" date="2021-06" db="EMBL/GenBank/DDBJ databases">
        <authorList>
            <person name="Kallberg Y."/>
            <person name="Tangrot J."/>
            <person name="Rosling A."/>
        </authorList>
    </citation>
    <scope>NUCLEOTIDE SEQUENCE</scope>
    <source>
        <strain evidence="1">AU212A</strain>
    </source>
</reference>
<sequence>IFDPPLIVIKNHKVFISQYCDLFLNMICFHQNNYDEKSYEYWKKITDVFIKDKIKDANYIKYTIDEWQKLDKKEKTKFKIKILLLKYDDEIGTWTKIWVDNLFSLRKNK</sequence>
<dbReference type="Proteomes" id="UP000789860">
    <property type="component" value="Unassembled WGS sequence"/>
</dbReference>
<name>A0ACA9P010_9GLOM</name>
<gene>
    <name evidence="1" type="ORF">SCALOS_LOCUS9854</name>
</gene>